<reference evidence="1 2" key="1">
    <citation type="submission" date="2019-06" db="EMBL/GenBank/DDBJ databases">
        <title>A chromosomal-level reference genome of Carpinus fangiana (Coryloideae, Betulaceae).</title>
        <authorList>
            <person name="Yang X."/>
            <person name="Wang Z."/>
            <person name="Zhang L."/>
            <person name="Hao G."/>
            <person name="Liu J."/>
            <person name="Yang Y."/>
        </authorList>
    </citation>
    <scope>NUCLEOTIDE SEQUENCE [LARGE SCALE GENOMIC DNA]</scope>
    <source>
        <strain evidence="1">Cfa_2016G</strain>
        <tissue evidence="1">Leaf</tissue>
    </source>
</reference>
<name>A0A660KMA8_9ROSI</name>
<sequence length="84" mass="9790">MRSDYLEKCKISDGMSYKPSVSQFPKEDIMDIINHLAIEIKLPSKAYVPAYRKLESPSWVRIGLKMSEDGIREWLLNFIRPSDN</sequence>
<dbReference type="AlphaFoldDB" id="A0A660KMA8"/>
<proteinExistence type="predicted"/>
<gene>
    <name evidence="1" type="ORF">FH972_010098</name>
</gene>
<protein>
    <submittedName>
        <fullName evidence="1">Uncharacterized protein</fullName>
    </submittedName>
</protein>
<organism evidence="1 2">
    <name type="scientific">Carpinus fangiana</name>
    <dbReference type="NCBI Taxonomy" id="176857"/>
    <lineage>
        <taxon>Eukaryota</taxon>
        <taxon>Viridiplantae</taxon>
        <taxon>Streptophyta</taxon>
        <taxon>Embryophyta</taxon>
        <taxon>Tracheophyta</taxon>
        <taxon>Spermatophyta</taxon>
        <taxon>Magnoliopsida</taxon>
        <taxon>eudicotyledons</taxon>
        <taxon>Gunneridae</taxon>
        <taxon>Pentapetalae</taxon>
        <taxon>rosids</taxon>
        <taxon>fabids</taxon>
        <taxon>Fagales</taxon>
        <taxon>Betulaceae</taxon>
        <taxon>Carpinus</taxon>
    </lineage>
</organism>
<keyword evidence="2" id="KW-1185">Reference proteome</keyword>
<dbReference type="EMBL" id="CM017324">
    <property type="protein sequence ID" value="KAE8037512.1"/>
    <property type="molecule type" value="Genomic_DNA"/>
</dbReference>
<accession>A0A660KMA8</accession>
<evidence type="ECO:0000313" key="2">
    <source>
        <dbReference type="Proteomes" id="UP000327013"/>
    </source>
</evidence>
<evidence type="ECO:0000313" key="1">
    <source>
        <dbReference type="EMBL" id="KAE8037512.1"/>
    </source>
</evidence>
<dbReference type="Proteomes" id="UP000327013">
    <property type="component" value="Chromosome 4"/>
</dbReference>